<evidence type="ECO:0000256" key="4">
    <source>
        <dbReference type="ARBA" id="ARBA00022989"/>
    </source>
</evidence>
<comment type="similarity">
    <text evidence="2">Belongs to the oxidase-dependent Fe transporter (OFeT) (TC 9.A.10.1) family.</text>
</comment>
<dbReference type="InterPro" id="IPR004923">
    <property type="entry name" value="FTR1/Fip1/EfeU"/>
</dbReference>
<comment type="caution">
    <text evidence="7">The sequence shown here is derived from an EMBL/GenBank/DDBJ whole genome shotgun (WGS) entry which is preliminary data.</text>
</comment>
<evidence type="ECO:0000313" key="7">
    <source>
        <dbReference type="EMBL" id="MDN3699915.1"/>
    </source>
</evidence>
<gene>
    <name evidence="7" type="ORF">QWY96_01435</name>
</gene>
<dbReference type="EMBL" id="JAUFQY010000001">
    <property type="protein sequence ID" value="MDN3699915.1"/>
    <property type="molecule type" value="Genomic_DNA"/>
</dbReference>
<evidence type="ECO:0000256" key="2">
    <source>
        <dbReference type="ARBA" id="ARBA00008333"/>
    </source>
</evidence>
<keyword evidence="5 6" id="KW-0472">Membrane</keyword>
<evidence type="ECO:0000256" key="5">
    <source>
        <dbReference type="ARBA" id="ARBA00023136"/>
    </source>
</evidence>
<organism evidence="7 8">
    <name type="scientific">Vibrio artabrorum</name>
    <dbReference type="NCBI Taxonomy" id="446374"/>
    <lineage>
        <taxon>Bacteria</taxon>
        <taxon>Pseudomonadati</taxon>
        <taxon>Pseudomonadota</taxon>
        <taxon>Gammaproteobacteria</taxon>
        <taxon>Vibrionales</taxon>
        <taxon>Vibrionaceae</taxon>
        <taxon>Vibrio</taxon>
    </lineage>
</organism>
<comment type="subcellular location">
    <subcellularLocation>
        <location evidence="1">Membrane</location>
        <topology evidence="1">Multi-pass membrane protein</topology>
    </subcellularLocation>
</comment>
<evidence type="ECO:0000313" key="8">
    <source>
        <dbReference type="Proteomes" id="UP001223712"/>
    </source>
</evidence>
<evidence type="ECO:0000256" key="1">
    <source>
        <dbReference type="ARBA" id="ARBA00004141"/>
    </source>
</evidence>
<accession>A0ABT8CF22</accession>
<dbReference type="Proteomes" id="UP001223712">
    <property type="component" value="Unassembled WGS sequence"/>
</dbReference>
<protein>
    <submittedName>
        <fullName evidence="7">FTR1 family protein</fullName>
    </submittedName>
</protein>
<keyword evidence="3 6" id="KW-0812">Transmembrane</keyword>
<keyword evidence="8" id="KW-1185">Reference proteome</keyword>
<evidence type="ECO:0000256" key="6">
    <source>
        <dbReference type="SAM" id="Phobius"/>
    </source>
</evidence>
<feature type="transmembrane region" description="Helical" evidence="6">
    <location>
        <begin position="40"/>
        <end position="64"/>
    </location>
</feature>
<keyword evidence="4 6" id="KW-1133">Transmembrane helix</keyword>
<dbReference type="RefSeq" id="WP_290334657.1">
    <property type="nucleotide sequence ID" value="NZ_JAUFQY010000001.1"/>
</dbReference>
<dbReference type="Pfam" id="PF03239">
    <property type="entry name" value="FTR1"/>
    <property type="match status" value="1"/>
</dbReference>
<reference evidence="8" key="1">
    <citation type="journal article" date="2019" name="Int. J. Syst. Evol. Microbiol.">
        <title>The Global Catalogue of Microorganisms (GCM) 10K type strain sequencing project: providing services to taxonomists for standard genome sequencing and annotation.</title>
        <authorList>
            <consortium name="The Broad Institute Genomics Platform"/>
            <consortium name="The Broad Institute Genome Sequencing Center for Infectious Disease"/>
            <person name="Wu L."/>
            <person name="Ma J."/>
        </authorList>
    </citation>
    <scope>NUCLEOTIDE SEQUENCE [LARGE SCALE GENOMIC DNA]</scope>
    <source>
        <strain evidence="8">CECT 7226</strain>
    </source>
</reference>
<sequence>MFASMTIVFREGLEMAIIVSLLLAATKEIAKSSKWILGGTGTGILISLLLAIIALNNATITALIEGKMTGESSSRYRVF</sequence>
<name>A0ABT8CF22_9VIBR</name>
<evidence type="ECO:0000256" key="3">
    <source>
        <dbReference type="ARBA" id="ARBA00022692"/>
    </source>
</evidence>
<proteinExistence type="inferred from homology"/>